<feature type="transmembrane region" description="Helical" evidence="5">
    <location>
        <begin position="114"/>
        <end position="134"/>
    </location>
</feature>
<comment type="caution">
    <text evidence="7">The sequence shown here is derived from an EMBL/GenBank/DDBJ whole genome shotgun (WGS) entry which is preliminary data.</text>
</comment>
<name>A0A5N8WQQ3_9ACTN</name>
<dbReference type="InterPro" id="IPR020846">
    <property type="entry name" value="MFS_dom"/>
</dbReference>
<comment type="subcellular location">
    <subcellularLocation>
        <location evidence="1">Cell membrane</location>
        <topology evidence="1">Multi-pass membrane protein</topology>
    </subcellularLocation>
</comment>
<feature type="transmembrane region" description="Helical" evidence="5">
    <location>
        <begin position="54"/>
        <end position="75"/>
    </location>
</feature>
<feature type="transmembrane region" description="Helical" evidence="5">
    <location>
        <begin position="87"/>
        <end position="108"/>
    </location>
</feature>
<feature type="transmembrane region" description="Helical" evidence="5">
    <location>
        <begin position="262"/>
        <end position="283"/>
    </location>
</feature>
<reference evidence="7 8" key="1">
    <citation type="submission" date="2019-09" db="EMBL/GenBank/DDBJ databases">
        <authorList>
            <person name="Duangmal K."/>
            <person name="Teo W.F.A."/>
            <person name="Lipun K."/>
        </authorList>
    </citation>
    <scope>NUCLEOTIDE SEQUENCE [LARGE SCALE GENOMIC DNA]</scope>
    <source>
        <strain evidence="7 8">K1PN6</strain>
    </source>
</reference>
<dbReference type="Gene3D" id="1.20.1250.20">
    <property type="entry name" value="MFS general substrate transporter like domains"/>
    <property type="match status" value="2"/>
</dbReference>
<evidence type="ECO:0000256" key="5">
    <source>
        <dbReference type="SAM" id="Phobius"/>
    </source>
</evidence>
<sequence>MASTVTSTSSRPGYGQLLRTRGAWTFLLPGFAARQPFAMLTISLVLLVQHTTGSYGAAGAVAAVTGVSMALFAPFSGRLADRHGQRAVLVPGVVLHSLAGLTLTALALADAPLWALFAAAVPTGASVPQIGPMVRARWGMKLQGTPLMTTATAFESVTDELTFVLGPLLATALCTTVDPAAGLVTEAALTLIGGLLFAAQRGTQPAPVLDGHARVEHVSALRVPGVRVLIVAFLGIGSVFGGMQVSLAAFSESIGEPGLNGVLYGVFAAGNMLSGLACGAIAWKAAPQRRLVVAYTALALTAAGLWAAHSAMSVLVLGGLGLLVGMCVAPTLVIGYTLVDDLVPAAARTEAFTWLTGAVALGQAAAVTVAGQLEDRLWDGAGFLAPAAGTALALAVLAALRSRLAPRPRNRTVARGIGHRSQVAVD</sequence>
<gene>
    <name evidence="7" type="ORF">FPZ41_11440</name>
</gene>
<organism evidence="7 8">
    <name type="scientific">Streptomyces acidicola</name>
    <dbReference type="NCBI Taxonomy" id="2596892"/>
    <lineage>
        <taxon>Bacteria</taxon>
        <taxon>Bacillati</taxon>
        <taxon>Actinomycetota</taxon>
        <taxon>Actinomycetes</taxon>
        <taxon>Kitasatosporales</taxon>
        <taxon>Streptomycetaceae</taxon>
        <taxon>Streptomyces</taxon>
    </lineage>
</organism>
<dbReference type="PANTHER" id="PTHR23542">
    <property type="match status" value="1"/>
</dbReference>
<dbReference type="SUPFAM" id="SSF103473">
    <property type="entry name" value="MFS general substrate transporter"/>
    <property type="match status" value="1"/>
</dbReference>
<keyword evidence="4 5" id="KW-0472">Membrane</keyword>
<keyword evidence="3 5" id="KW-1133">Transmembrane helix</keyword>
<accession>A0A5N8WQQ3</accession>
<dbReference type="GO" id="GO:0022857">
    <property type="term" value="F:transmembrane transporter activity"/>
    <property type="evidence" value="ECO:0007669"/>
    <property type="project" value="InterPro"/>
</dbReference>
<feature type="transmembrane region" description="Helical" evidence="5">
    <location>
        <begin position="351"/>
        <end position="371"/>
    </location>
</feature>
<feature type="transmembrane region" description="Helical" evidence="5">
    <location>
        <begin position="228"/>
        <end position="250"/>
    </location>
</feature>
<proteinExistence type="predicted"/>
<evidence type="ECO:0000256" key="3">
    <source>
        <dbReference type="ARBA" id="ARBA00022989"/>
    </source>
</evidence>
<dbReference type="InterPro" id="IPR011701">
    <property type="entry name" value="MFS"/>
</dbReference>
<dbReference type="AlphaFoldDB" id="A0A5N8WQQ3"/>
<dbReference type="EMBL" id="VMNX01000030">
    <property type="protein sequence ID" value="MPY49156.1"/>
    <property type="molecule type" value="Genomic_DNA"/>
</dbReference>
<protein>
    <submittedName>
        <fullName evidence="7">MFS transporter</fullName>
    </submittedName>
</protein>
<feature type="transmembrane region" description="Helical" evidence="5">
    <location>
        <begin position="383"/>
        <end position="400"/>
    </location>
</feature>
<feature type="domain" description="Major facilitator superfamily (MFS) profile" evidence="6">
    <location>
        <begin position="225"/>
        <end position="426"/>
    </location>
</feature>
<keyword evidence="8" id="KW-1185">Reference proteome</keyword>
<feature type="transmembrane region" description="Helical" evidence="5">
    <location>
        <begin position="26"/>
        <end position="48"/>
    </location>
</feature>
<evidence type="ECO:0000256" key="4">
    <source>
        <dbReference type="ARBA" id="ARBA00023136"/>
    </source>
</evidence>
<dbReference type="RefSeq" id="WP_322620099.1">
    <property type="nucleotide sequence ID" value="NZ_VMNX01000030.1"/>
</dbReference>
<evidence type="ECO:0000256" key="2">
    <source>
        <dbReference type="ARBA" id="ARBA00022692"/>
    </source>
</evidence>
<dbReference type="GO" id="GO:0005886">
    <property type="term" value="C:plasma membrane"/>
    <property type="evidence" value="ECO:0007669"/>
    <property type="project" value="UniProtKB-SubCell"/>
</dbReference>
<dbReference type="Proteomes" id="UP000373149">
    <property type="component" value="Unassembled WGS sequence"/>
</dbReference>
<dbReference type="PANTHER" id="PTHR23542:SF1">
    <property type="entry name" value="MAJOR FACILITATOR SUPERFAMILY (MFS) PROFILE DOMAIN-CONTAINING PROTEIN"/>
    <property type="match status" value="1"/>
</dbReference>
<evidence type="ECO:0000313" key="8">
    <source>
        <dbReference type="Proteomes" id="UP000373149"/>
    </source>
</evidence>
<evidence type="ECO:0000256" key="1">
    <source>
        <dbReference type="ARBA" id="ARBA00004651"/>
    </source>
</evidence>
<dbReference type="InterPro" id="IPR036259">
    <property type="entry name" value="MFS_trans_sf"/>
</dbReference>
<evidence type="ECO:0000259" key="6">
    <source>
        <dbReference type="PROSITE" id="PS50850"/>
    </source>
</evidence>
<feature type="transmembrane region" description="Helical" evidence="5">
    <location>
        <begin position="290"/>
        <end position="308"/>
    </location>
</feature>
<keyword evidence="2 5" id="KW-0812">Transmembrane</keyword>
<feature type="transmembrane region" description="Helical" evidence="5">
    <location>
        <begin position="314"/>
        <end position="339"/>
    </location>
</feature>
<evidence type="ECO:0000313" key="7">
    <source>
        <dbReference type="EMBL" id="MPY49156.1"/>
    </source>
</evidence>
<dbReference type="Pfam" id="PF07690">
    <property type="entry name" value="MFS_1"/>
    <property type="match status" value="1"/>
</dbReference>
<dbReference type="PROSITE" id="PS50850">
    <property type="entry name" value="MFS"/>
    <property type="match status" value="1"/>
</dbReference>